<name>A0AAV1X6D7_LUPLU</name>
<protein>
    <recommendedName>
        <fullName evidence="1">RRM domain-containing protein</fullName>
    </recommendedName>
</protein>
<dbReference type="EMBL" id="CAXHTB010000012">
    <property type="protein sequence ID" value="CAL0316771.1"/>
    <property type="molecule type" value="Genomic_DNA"/>
</dbReference>
<keyword evidence="3" id="KW-1185">Reference proteome</keyword>
<evidence type="ECO:0000313" key="2">
    <source>
        <dbReference type="EMBL" id="CAL0316771.1"/>
    </source>
</evidence>
<feature type="domain" description="RRM" evidence="1">
    <location>
        <begin position="63"/>
        <end position="104"/>
    </location>
</feature>
<dbReference type="InterPro" id="IPR012677">
    <property type="entry name" value="Nucleotide-bd_a/b_plait_sf"/>
</dbReference>
<reference evidence="2 3" key="1">
    <citation type="submission" date="2024-03" db="EMBL/GenBank/DDBJ databases">
        <authorList>
            <person name="Martinez-Hernandez J."/>
        </authorList>
    </citation>
    <scope>NUCLEOTIDE SEQUENCE [LARGE SCALE GENOMIC DNA]</scope>
</reference>
<dbReference type="SUPFAM" id="SSF54928">
    <property type="entry name" value="RNA-binding domain, RBD"/>
    <property type="match status" value="1"/>
</dbReference>
<dbReference type="Pfam" id="PF00076">
    <property type="entry name" value="RRM_1"/>
    <property type="match status" value="1"/>
</dbReference>
<dbReference type="Gene3D" id="3.30.70.330">
    <property type="match status" value="1"/>
</dbReference>
<gene>
    <name evidence="2" type="ORF">LLUT_LOCUS17831</name>
</gene>
<dbReference type="AlphaFoldDB" id="A0AAV1X6D7"/>
<dbReference type="InterPro" id="IPR000504">
    <property type="entry name" value="RRM_dom"/>
</dbReference>
<dbReference type="InterPro" id="IPR035979">
    <property type="entry name" value="RBD_domain_sf"/>
</dbReference>
<dbReference type="Proteomes" id="UP001497480">
    <property type="component" value="Unassembled WGS sequence"/>
</dbReference>
<evidence type="ECO:0000313" key="3">
    <source>
        <dbReference type="Proteomes" id="UP001497480"/>
    </source>
</evidence>
<proteinExistence type="predicted"/>
<comment type="caution">
    <text evidence="2">The sequence shown here is derived from an EMBL/GenBank/DDBJ whole genome shotgun (WGS) entry which is preliminary data.</text>
</comment>
<sequence>MVGSWRVVRREGRRVPPTNLPAARPHAVKNTFPRHLTSSLREEVRENRRGALTRGGGEFSMFYISNFLEDYCAQDLWRLFEKWGRVRDVFIHFKRNKYDRRFAF</sequence>
<dbReference type="GO" id="GO:0003723">
    <property type="term" value="F:RNA binding"/>
    <property type="evidence" value="ECO:0007669"/>
    <property type="project" value="InterPro"/>
</dbReference>
<accession>A0AAV1X6D7</accession>
<evidence type="ECO:0000259" key="1">
    <source>
        <dbReference type="Pfam" id="PF00076"/>
    </source>
</evidence>
<organism evidence="2 3">
    <name type="scientific">Lupinus luteus</name>
    <name type="common">European yellow lupine</name>
    <dbReference type="NCBI Taxonomy" id="3873"/>
    <lineage>
        <taxon>Eukaryota</taxon>
        <taxon>Viridiplantae</taxon>
        <taxon>Streptophyta</taxon>
        <taxon>Embryophyta</taxon>
        <taxon>Tracheophyta</taxon>
        <taxon>Spermatophyta</taxon>
        <taxon>Magnoliopsida</taxon>
        <taxon>eudicotyledons</taxon>
        <taxon>Gunneridae</taxon>
        <taxon>Pentapetalae</taxon>
        <taxon>rosids</taxon>
        <taxon>fabids</taxon>
        <taxon>Fabales</taxon>
        <taxon>Fabaceae</taxon>
        <taxon>Papilionoideae</taxon>
        <taxon>50 kb inversion clade</taxon>
        <taxon>genistoids sensu lato</taxon>
        <taxon>core genistoids</taxon>
        <taxon>Genisteae</taxon>
        <taxon>Lupinus</taxon>
    </lineage>
</organism>
<dbReference type="CDD" id="cd00590">
    <property type="entry name" value="RRM_SF"/>
    <property type="match status" value="1"/>
</dbReference>